<evidence type="ECO:0000256" key="1">
    <source>
        <dbReference type="SAM" id="Phobius"/>
    </source>
</evidence>
<name>M3A2W6_PSEFD</name>
<keyword evidence="1" id="KW-1133">Transmembrane helix</keyword>
<keyword evidence="1" id="KW-0812">Transmembrane</keyword>
<dbReference type="GeneID" id="19334014"/>
<reference evidence="2 3" key="1">
    <citation type="journal article" date="2012" name="PLoS Pathog.">
        <title>Diverse lifestyles and strategies of plant pathogenesis encoded in the genomes of eighteen Dothideomycetes fungi.</title>
        <authorList>
            <person name="Ohm R.A."/>
            <person name="Feau N."/>
            <person name="Henrissat B."/>
            <person name="Schoch C.L."/>
            <person name="Horwitz B.A."/>
            <person name="Barry K.W."/>
            <person name="Condon B.J."/>
            <person name="Copeland A.C."/>
            <person name="Dhillon B."/>
            <person name="Glaser F."/>
            <person name="Hesse C.N."/>
            <person name="Kosti I."/>
            <person name="LaButti K."/>
            <person name="Lindquist E.A."/>
            <person name="Lucas S."/>
            <person name="Salamov A.A."/>
            <person name="Bradshaw R.E."/>
            <person name="Ciuffetti L."/>
            <person name="Hamelin R.C."/>
            <person name="Kema G.H.J."/>
            <person name="Lawrence C."/>
            <person name="Scott J.A."/>
            <person name="Spatafora J.W."/>
            <person name="Turgeon B.G."/>
            <person name="de Wit P.J.G.M."/>
            <person name="Zhong S."/>
            <person name="Goodwin S.B."/>
            <person name="Grigoriev I.V."/>
        </authorList>
    </citation>
    <scope>NUCLEOTIDE SEQUENCE [LARGE SCALE GENOMIC DNA]</scope>
    <source>
        <strain evidence="2 3">CIRAD86</strain>
    </source>
</reference>
<feature type="transmembrane region" description="Helical" evidence="1">
    <location>
        <begin position="12"/>
        <end position="33"/>
    </location>
</feature>
<dbReference type="RefSeq" id="XP_007931078.1">
    <property type="nucleotide sequence ID" value="XM_007932887.1"/>
</dbReference>
<proteinExistence type="predicted"/>
<evidence type="ECO:0000313" key="3">
    <source>
        <dbReference type="Proteomes" id="UP000016932"/>
    </source>
</evidence>
<organism evidence="2 3">
    <name type="scientific">Pseudocercospora fijiensis (strain CIRAD86)</name>
    <name type="common">Black leaf streak disease fungus</name>
    <name type="synonym">Mycosphaerella fijiensis</name>
    <dbReference type="NCBI Taxonomy" id="383855"/>
    <lineage>
        <taxon>Eukaryota</taxon>
        <taxon>Fungi</taxon>
        <taxon>Dikarya</taxon>
        <taxon>Ascomycota</taxon>
        <taxon>Pezizomycotina</taxon>
        <taxon>Dothideomycetes</taxon>
        <taxon>Dothideomycetidae</taxon>
        <taxon>Mycosphaerellales</taxon>
        <taxon>Mycosphaerellaceae</taxon>
        <taxon>Pseudocercospora</taxon>
    </lineage>
</organism>
<evidence type="ECO:0000313" key="2">
    <source>
        <dbReference type="EMBL" id="EME78806.1"/>
    </source>
</evidence>
<dbReference type="VEuPathDB" id="FungiDB:MYCFIDRAFT_178906"/>
<sequence>MAIAKVNLPMLGVGVLAVDFTMLSVEIVFYTVISYQPATFHQPSIDQLSRPTHCSRIRESNALTPVIFARNLAGCIQDAKSWLLIRMQVPGTFQALAY</sequence>
<keyword evidence="1" id="KW-0472">Membrane</keyword>
<gene>
    <name evidence="2" type="ORF">MYCFIDRAFT_178906</name>
</gene>
<dbReference type="KEGG" id="pfj:MYCFIDRAFT_178906"/>
<accession>M3A2W6</accession>
<protein>
    <submittedName>
        <fullName evidence="2">Uncharacterized protein</fullName>
    </submittedName>
</protein>
<dbReference type="HOGENOM" id="CLU_2334552_0_0_1"/>
<dbReference type="EMBL" id="KB446563">
    <property type="protein sequence ID" value="EME78806.1"/>
    <property type="molecule type" value="Genomic_DNA"/>
</dbReference>
<keyword evidence="3" id="KW-1185">Reference proteome</keyword>
<dbReference type="AlphaFoldDB" id="M3A2W6"/>
<dbReference type="Proteomes" id="UP000016932">
    <property type="component" value="Unassembled WGS sequence"/>
</dbReference>